<evidence type="ECO:0000313" key="2">
    <source>
        <dbReference type="EMBL" id="KAF5759426.1"/>
    </source>
</evidence>
<feature type="region of interest" description="Disordered" evidence="1">
    <location>
        <begin position="40"/>
        <end position="61"/>
    </location>
</feature>
<evidence type="ECO:0000256" key="1">
    <source>
        <dbReference type="SAM" id="MobiDB-lite"/>
    </source>
</evidence>
<dbReference type="AlphaFoldDB" id="A0A9K3DSF0"/>
<evidence type="ECO:0000313" key="3">
    <source>
        <dbReference type="Proteomes" id="UP000215914"/>
    </source>
</evidence>
<keyword evidence="3" id="KW-1185">Reference proteome</keyword>
<gene>
    <name evidence="2" type="ORF">HanXRQr2_Chr16g0741101</name>
</gene>
<organism evidence="2 3">
    <name type="scientific">Helianthus annuus</name>
    <name type="common">Common sunflower</name>
    <dbReference type="NCBI Taxonomy" id="4232"/>
    <lineage>
        <taxon>Eukaryota</taxon>
        <taxon>Viridiplantae</taxon>
        <taxon>Streptophyta</taxon>
        <taxon>Embryophyta</taxon>
        <taxon>Tracheophyta</taxon>
        <taxon>Spermatophyta</taxon>
        <taxon>Magnoliopsida</taxon>
        <taxon>eudicotyledons</taxon>
        <taxon>Gunneridae</taxon>
        <taxon>Pentapetalae</taxon>
        <taxon>asterids</taxon>
        <taxon>campanulids</taxon>
        <taxon>Asterales</taxon>
        <taxon>Asteraceae</taxon>
        <taxon>Asteroideae</taxon>
        <taxon>Heliantheae alliance</taxon>
        <taxon>Heliantheae</taxon>
        <taxon>Helianthus</taxon>
    </lineage>
</organism>
<protein>
    <submittedName>
        <fullName evidence="2">Uncharacterized protein</fullName>
    </submittedName>
</protein>
<dbReference type="Gramene" id="mRNA:HanXRQr2_Chr16g0741101">
    <property type="protein sequence ID" value="CDS:HanXRQr2_Chr16g0741101.1"/>
    <property type="gene ID" value="HanXRQr2_Chr16g0741101"/>
</dbReference>
<dbReference type="EMBL" id="MNCJ02000331">
    <property type="protein sequence ID" value="KAF5759426.1"/>
    <property type="molecule type" value="Genomic_DNA"/>
</dbReference>
<dbReference type="Proteomes" id="UP000215914">
    <property type="component" value="Unassembled WGS sequence"/>
</dbReference>
<comment type="caution">
    <text evidence="2">The sequence shown here is derived from an EMBL/GenBank/DDBJ whole genome shotgun (WGS) entry which is preliminary data.</text>
</comment>
<sequence>MFALAQLVFGSGLAVWFGLVTDGSFGFRFKSSGQRCQLGSDESTQVRRVKPGQVSQLGYTRSTQSTQRVDWSNLDKRGQL</sequence>
<proteinExistence type="predicted"/>
<accession>A0A9K3DSF0</accession>
<reference evidence="2" key="1">
    <citation type="journal article" date="2017" name="Nature">
        <title>The sunflower genome provides insights into oil metabolism, flowering and Asterid evolution.</title>
        <authorList>
            <person name="Badouin H."/>
            <person name="Gouzy J."/>
            <person name="Grassa C.J."/>
            <person name="Murat F."/>
            <person name="Staton S.E."/>
            <person name="Cottret L."/>
            <person name="Lelandais-Briere C."/>
            <person name="Owens G.L."/>
            <person name="Carrere S."/>
            <person name="Mayjonade B."/>
            <person name="Legrand L."/>
            <person name="Gill N."/>
            <person name="Kane N.C."/>
            <person name="Bowers J.E."/>
            <person name="Hubner S."/>
            <person name="Bellec A."/>
            <person name="Berard A."/>
            <person name="Berges H."/>
            <person name="Blanchet N."/>
            <person name="Boniface M.C."/>
            <person name="Brunel D."/>
            <person name="Catrice O."/>
            <person name="Chaidir N."/>
            <person name="Claudel C."/>
            <person name="Donnadieu C."/>
            <person name="Faraut T."/>
            <person name="Fievet G."/>
            <person name="Helmstetter N."/>
            <person name="King M."/>
            <person name="Knapp S.J."/>
            <person name="Lai Z."/>
            <person name="Le Paslier M.C."/>
            <person name="Lippi Y."/>
            <person name="Lorenzon L."/>
            <person name="Mandel J.R."/>
            <person name="Marage G."/>
            <person name="Marchand G."/>
            <person name="Marquand E."/>
            <person name="Bret-Mestries E."/>
            <person name="Morien E."/>
            <person name="Nambeesan S."/>
            <person name="Nguyen T."/>
            <person name="Pegot-Espagnet P."/>
            <person name="Pouilly N."/>
            <person name="Raftis F."/>
            <person name="Sallet E."/>
            <person name="Schiex T."/>
            <person name="Thomas J."/>
            <person name="Vandecasteele C."/>
            <person name="Vares D."/>
            <person name="Vear F."/>
            <person name="Vautrin S."/>
            <person name="Crespi M."/>
            <person name="Mangin B."/>
            <person name="Burke J.M."/>
            <person name="Salse J."/>
            <person name="Munos S."/>
            <person name="Vincourt P."/>
            <person name="Rieseberg L.H."/>
            <person name="Langlade N.B."/>
        </authorList>
    </citation>
    <scope>NUCLEOTIDE SEQUENCE</scope>
    <source>
        <tissue evidence="2">Leaves</tissue>
    </source>
</reference>
<name>A0A9K3DSF0_HELAN</name>
<reference evidence="2" key="2">
    <citation type="submission" date="2020-06" db="EMBL/GenBank/DDBJ databases">
        <title>Helianthus annuus Genome sequencing and assembly Release 2.</title>
        <authorList>
            <person name="Gouzy J."/>
            <person name="Langlade N."/>
            <person name="Munos S."/>
        </authorList>
    </citation>
    <scope>NUCLEOTIDE SEQUENCE</scope>
    <source>
        <tissue evidence="2">Leaves</tissue>
    </source>
</reference>